<dbReference type="Proteomes" id="UP000219020">
    <property type="component" value="Unassembled WGS sequence"/>
</dbReference>
<evidence type="ECO:0000313" key="4">
    <source>
        <dbReference type="Proteomes" id="UP000219020"/>
    </source>
</evidence>
<protein>
    <recommendedName>
        <fullName evidence="1">ATP-dependent Clp protease adapter protein ClpS</fullName>
    </recommendedName>
</protein>
<evidence type="ECO:0000256" key="1">
    <source>
        <dbReference type="HAMAP-Rule" id="MF_00302"/>
    </source>
</evidence>
<organism evidence="3 4">
    <name type="scientific">Candidatus Enterovibrio escicola</name>
    <dbReference type="NCBI Taxonomy" id="1927127"/>
    <lineage>
        <taxon>Bacteria</taxon>
        <taxon>Pseudomonadati</taxon>
        <taxon>Pseudomonadota</taxon>
        <taxon>Gammaproteobacteria</taxon>
        <taxon>Vibrionales</taxon>
        <taxon>Vibrionaceae</taxon>
        <taxon>Enterovibrio</taxon>
    </lineage>
</organism>
<dbReference type="InterPro" id="IPR014719">
    <property type="entry name" value="Ribosomal_bL12_C/ClpS-like"/>
</dbReference>
<proteinExistence type="inferred from homology"/>
<dbReference type="InterPro" id="IPR022935">
    <property type="entry name" value="ClpS"/>
</dbReference>
<evidence type="ECO:0000259" key="2">
    <source>
        <dbReference type="Pfam" id="PF02617"/>
    </source>
</evidence>
<dbReference type="HAMAP" id="MF_00302">
    <property type="entry name" value="ClpS"/>
    <property type="match status" value="1"/>
</dbReference>
<dbReference type="FunFam" id="3.30.1390.10:FF:000002">
    <property type="entry name" value="ATP-dependent Clp protease adapter protein ClpS"/>
    <property type="match status" value="1"/>
</dbReference>
<keyword evidence="3" id="KW-0378">Hydrolase</keyword>
<dbReference type="EMBL" id="NBYY01000016">
    <property type="protein sequence ID" value="PCS22551.1"/>
    <property type="molecule type" value="Genomic_DNA"/>
</dbReference>
<dbReference type="Pfam" id="PF02617">
    <property type="entry name" value="ClpS"/>
    <property type="match status" value="1"/>
</dbReference>
<dbReference type="PANTHER" id="PTHR33473">
    <property type="entry name" value="ATP-DEPENDENT CLP PROTEASE ADAPTER PROTEIN CLPS1, CHLOROPLASTIC"/>
    <property type="match status" value="1"/>
</dbReference>
<evidence type="ECO:0000313" key="3">
    <source>
        <dbReference type="EMBL" id="PCS22551.1"/>
    </source>
</evidence>
<name>A0A2A5T330_9GAMM</name>
<dbReference type="GO" id="GO:0030163">
    <property type="term" value="P:protein catabolic process"/>
    <property type="evidence" value="ECO:0007669"/>
    <property type="project" value="InterPro"/>
</dbReference>
<comment type="similarity">
    <text evidence="1">Belongs to the ClpS family.</text>
</comment>
<comment type="caution">
    <text evidence="3">The sequence shown here is derived from an EMBL/GenBank/DDBJ whole genome shotgun (WGS) entry which is preliminary data.</text>
</comment>
<dbReference type="PANTHER" id="PTHR33473:SF19">
    <property type="entry name" value="ATP-DEPENDENT CLP PROTEASE ADAPTER PROTEIN CLPS"/>
    <property type="match status" value="1"/>
</dbReference>
<reference evidence="4" key="1">
    <citation type="submission" date="2017-04" db="EMBL/GenBank/DDBJ databases">
        <title>Genome evolution of the luminous symbionts of deep sea anglerfish.</title>
        <authorList>
            <person name="Hendry T.A."/>
        </authorList>
    </citation>
    <scope>NUCLEOTIDE SEQUENCE [LARGE SCALE GENOMIC DNA]</scope>
</reference>
<dbReference type="InterPro" id="IPR003769">
    <property type="entry name" value="ClpS_core"/>
</dbReference>
<comment type="function">
    <text evidence="1">Involved in the modulation of the specificity of the ClpAP-mediated ATP-dependent protein degradation.</text>
</comment>
<keyword evidence="4" id="KW-1185">Reference proteome</keyword>
<gene>
    <name evidence="1" type="primary">clpS</name>
    <name evidence="3" type="ORF">BTN49_1772</name>
</gene>
<dbReference type="NCBIfam" id="NF000670">
    <property type="entry name" value="PRK00033.1-3"/>
    <property type="match status" value="1"/>
</dbReference>
<feature type="domain" description="Adaptor protein ClpS core" evidence="2">
    <location>
        <begin position="15"/>
        <end position="94"/>
    </location>
</feature>
<dbReference type="NCBIfam" id="NF000672">
    <property type="entry name" value="PRK00033.1-5"/>
    <property type="match status" value="1"/>
</dbReference>
<dbReference type="GO" id="GO:0008233">
    <property type="term" value="F:peptidase activity"/>
    <property type="evidence" value="ECO:0007669"/>
    <property type="project" value="UniProtKB-KW"/>
</dbReference>
<accession>A0A2A5T330</accession>
<dbReference type="GeneID" id="66951779"/>
<dbReference type="Gene3D" id="3.30.1390.10">
    <property type="match status" value="1"/>
</dbReference>
<sequence length="98" mass="11209">MKVAKLKEVEERQEKTPSLYKVFLKNDDYTPMGFVVEVLQRIFSIDLKEATQIMLAVHYKGKAVCGVYSAEIAETRVAQVSMYAKEHQHPLMCTVEKA</sequence>
<dbReference type="AlphaFoldDB" id="A0A2A5T330"/>
<keyword evidence="3" id="KW-0645">Protease</keyword>
<comment type="subunit">
    <text evidence="1">Binds to the N-terminal domain of the chaperone ClpA.</text>
</comment>
<dbReference type="RefSeq" id="WP_097356556.1">
    <property type="nucleotide sequence ID" value="NZ_CAWNJE010000011.1"/>
</dbReference>
<dbReference type="SUPFAM" id="SSF54736">
    <property type="entry name" value="ClpS-like"/>
    <property type="match status" value="1"/>
</dbReference>
<dbReference type="GO" id="GO:0006508">
    <property type="term" value="P:proteolysis"/>
    <property type="evidence" value="ECO:0007669"/>
    <property type="project" value="UniProtKB-UniRule"/>
</dbReference>